<comment type="function">
    <text evidence="1">Absolutely required for transposition of IS1.</text>
</comment>
<dbReference type="GO" id="GO:0006313">
    <property type="term" value="P:DNA transposition"/>
    <property type="evidence" value="ECO:0007669"/>
    <property type="project" value="InterPro"/>
</dbReference>
<dbReference type="eggNOG" id="COG1662">
    <property type="taxonomic scope" value="Bacteria"/>
</dbReference>
<dbReference type="InterPro" id="IPR051354">
    <property type="entry name" value="Transposase_27_IS1"/>
</dbReference>
<dbReference type="EMBL" id="HG934468">
    <property type="protein sequence ID" value="CDN32641.1"/>
    <property type="molecule type" value="Genomic_DNA"/>
</dbReference>
<evidence type="ECO:0000256" key="3">
    <source>
        <dbReference type="ARBA" id="ARBA00022578"/>
    </source>
</evidence>
<dbReference type="NCBIfam" id="NF033558">
    <property type="entry name" value="transpos_IS1"/>
    <property type="match status" value="1"/>
</dbReference>
<dbReference type="InterPro" id="IPR005063">
    <property type="entry name" value="Transposase_27"/>
</dbReference>
<gene>
    <name evidence="5" type="ORF">BN938_0308</name>
    <name evidence="6" type="ORF">BN938_2571</name>
    <name evidence="7" type="ORF">BN938_2729</name>
</gene>
<dbReference type="PANTHER" id="PTHR33293">
    <property type="entry name" value="INSERTION ELEMENT IS1 1 PROTEIN INSB-RELATED"/>
    <property type="match status" value="1"/>
</dbReference>
<dbReference type="GO" id="GO:0004803">
    <property type="term" value="F:transposase activity"/>
    <property type="evidence" value="ECO:0007669"/>
    <property type="project" value="InterPro"/>
</dbReference>
<evidence type="ECO:0000256" key="4">
    <source>
        <dbReference type="ARBA" id="ARBA00023172"/>
    </source>
</evidence>
<name>A0A060RAL8_9BACT</name>
<evidence type="ECO:0000313" key="5">
    <source>
        <dbReference type="EMBL" id="CDN30414.1"/>
    </source>
</evidence>
<evidence type="ECO:0000256" key="2">
    <source>
        <dbReference type="ARBA" id="ARBA00008841"/>
    </source>
</evidence>
<dbReference type="KEGG" id="rbc:BN938_2729"/>
<evidence type="ECO:0000256" key="1">
    <source>
        <dbReference type="ARBA" id="ARBA00004091"/>
    </source>
</evidence>
<dbReference type="AlphaFoldDB" id="A0A060RAL8"/>
<dbReference type="HOGENOM" id="CLU_076276_2_1_10"/>
<dbReference type="EMBL" id="HG934468">
    <property type="protein sequence ID" value="CDN32798.1"/>
    <property type="molecule type" value="Genomic_DNA"/>
</dbReference>
<comment type="similarity">
    <text evidence="2">Belongs to the transposase 27 family.</text>
</comment>
<keyword evidence="4" id="KW-0233">DNA recombination</keyword>
<reference evidence="5" key="1">
    <citation type="submission" date="2014-01" db="EMBL/GenBank/DDBJ databases">
        <authorList>
            <person name="Nelson M."/>
        </authorList>
    </citation>
    <scope>NUCLEOTIDE SEQUENCE</scope>
</reference>
<keyword evidence="8" id="KW-1185">Reference proteome</keyword>
<evidence type="ECO:0000313" key="6">
    <source>
        <dbReference type="EMBL" id="CDN32641.1"/>
    </source>
</evidence>
<accession>A0A060RAL8</accession>
<sequence length="163" mass="19508">MRLKKTPSEINPYLFDKVEAGLLRELDVEIAYNVEMDEFWSFVGNKKNRRWTWYAIDRSSGLVVAWQNGKRDNETCKKLLDKMKCFPINRYFTDDWASYSSLLPADKHVISKAYTWKIERLNLTFRTHLKRLCRKTICFSKSEQVHDKLIGIYIEKNLYQRTP</sequence>
<evidence type="ECO:0000313" key="8">
    <source>
        <dbReference type="Proteomes" id="UP000027616"/>
    </source>
</evidence>
<dbReference type="Proteomes" id="UP000027616">
    <property type="component" value="Chromosome I"/>
</dbReference>
<dbReference type="EMBL" id="HG934468">
    <property type="protein sequence ID" value="CDN30414.1"/>
    <property type="molecule type" value="Genomic_DNA"/>
</dbReference>
<dbReference type="GO" id="GO:0003677">
    <property type="term" value="F:DNA binding"/>
    <property type="evidence" value="ECO:0007669"/>
    <property type="project" value="InterPro"/>
</dbReference>
<dbReference type="KEGG" id="rbc:BN938_0308"/>
<protein>
    <recommendedName>
        <fullName evidence="9">Mobile element protein</fullName>
    </recommendedName>
</protein>
<dbReference type="STRING" id="1433126.BN938_0308"/>
<keyword evidence="3" id="KW-0815">Transposition</keyword>
<organism evidence="5 8">
    <name type="scientific">Mucinivorans hirudinis</name>
    <dbReference type="NCBI Taxonomy" id="1433126"/>
    <lineage>
        <taxon>Bacteria</taxon>
        <taxon>Pseudomonadati</taxon>
        <taxon>Bacteroidota</taxon>
        <taxon>Bacteroidia</taxon>
        <taxon>Bacteroidales</taxon>
        <taxon>Rikenellaceae</taxon>
        <taxon>Mucinivorans</taxon>
    </lineage>
</organism>
<dbReference type="PANTHER" id="PTHR33293:SF1">
    <property type="entry name" value="INSERTION ELEMENT IS1 1 PROTEIN INSB-RELATED"/>
    <property type="match status" value="1"/>
</dbReference>
<dbReference type="KEGG" id="rbc:BN938_2571"/>
<dbReference type="Pfam" id="PF03400">
    <property type="entry name" value="DDE_Tnp_IS1"/>
    <property type="match status" value="1"/>
</dbReference>
<evidence type="ECO:0008006" key="9">
    <source>
        <dbReference type="Google" id="ProtNLM"/>
    </source>
</evidence>
<proteinExistence type="inferred from homology"/>
<reference evidence="5 8" key="2">
    <citation type="journal article" date="2015" name="Genome Announc.">
        <title>Complete Genome Sequence of the Novel Leech Symbiont Mucinivorans hirudinis M3T.</title>
        <authorList>
            <person name="Nelson M.C."/>
            <person name="Bomar L."/>
            <person name="Graf J."/>
        </authorList>
    </citation>
    <scope>NUCLEOTIDE SEQUENCE [LARGE SCALE GENOMIC DNA]</scope>
    <source>
        <strain evidence="8">M3</strain>
    </source>
</reference>
<evidence type="ECO:0000313" key="7">
    <source>
        <dbReference type="EMBL" id="CDN32798.1"/>
    </source>
</evidence>
<dbReference type="OrthoDB" id="1007682at2"/>